<dbReference type="EMBL" id="CAFBLP010000130">
    <property type="protein sequence ID" value="CAB4894125.1"/>
    <property type="molecule type" value="Genomic_DNA"/>
</dbReference>
<proteinExistence type="predicted"/>
<sequence length="81" mass="8814">MATGGFEHHRGASGIGVVRGHRISHAARHAAKGGEVHDRARAGKRLVERRIVGDRTVDEVNIETIEVCQVAGGEIVEHHHR</sequence>
<protein>
    <submittedName>
        <fullName evidence="1">Unannotated protein</fullName>
    </submittedName>
</protein>
<evidence type="ECO:0000313" key="1">
    <source>
        <dbReference type="EMBL" id="CAB4894125.1"/>
    </source>
</evidence>
<accession>A0A6J7FL59</accession>
<organism evidence="1">
    <name type="scientific">freshwater metagenome</name>
    <dbReference type="NCBI Taxonomy" id="449393"/>
    <lineage>
        <taxon>unclassified sequences</taxon>
        <taxon>metagenomes</taxon>
        <taxon>ecological metagenomes</taxon>
    </lineage>
</organism>
<gene>
    <name evidence="1" type="ORF">UFOPK3376_03053</name>
</gene>
<reference evidence="1" key="1">
    <citation type="submission" date="2020-05" db="EMBL/GenBank/DDBJ databases">
        <authorList>
            <person name="Chiriac C."/>
            <person name="Salcher M."/>
            <person name="Ghai R."/>
            <person name="Kavagutti S V."/>
        </authorList>
    </citation>
    <scope>NUCLEOTIDE SEQUENCE</scope>
</reference>
<name>A0A6J7FL59_9ZZZZ</name>
<dbReference type="AlphaFoldDB" id="A0A6J7FL59"/>